<feature type="binding site" evidence="13">
    <location>
        <position position="176"/>
    </location>
    <ligand>
        <name>Mg(2+)</name>
        <dbReference type="ChEBI" id="CHEBI:18420"/>
    </ligand>
</feature>
<dbReference type="PANTHER" id="PTHR23090:SF7">
    <property type="entry name" value="NH(3)-DEPENDENT NAD(+) SYNTHETASE"/>
    <property type="match status" value="1"/>
</dbReference>
<evidence type="ECO:0000256" key="12">
    <source>
        <dbReference type="ARBA" id="ARBA00070926"/>
    </source>
</evidence>
<feature type="binding site" evidence="13">
    <location>
        <position position="63"/>
    </location>
    <ligand>
        <name>Mg(2+)</name>
        <dbReference type="ChEBI" id="CHEBI:18420"/>
    </ligand>
</feature>
<organism evidence="17 18">
    <name type="scientific">Aneurinibacillus thermoaerophilus</name>
    <dbReference type="NCBI Taxonomy" id="143495"/>
    <lineage>
        <taxon>Bacteria</taxon>
        <taxon>Bacillati</taxon>
        <taxon>Bacillota</taxon>
        <taxon>Bacilli</taxon>
        <taxon>Bacillales</taxon>
        <taxon>Paenibacillaceae</taxon>
        <taxon>Aneurinibacillus group</taxon>
        <taxon>Aneurinibacillus</taxon>
    </lineage>
</organism>
<evidence type="ECO:0000256" key="6">
    <source>
        <dbReference type="ARBA" id="ARBA00022840"/>
    </source>
</evidence>
<evidence type="ECO:0000256" key="4">
    <source>
        <dbReference type="ARBA" id="ARBA00022723"/>
    </source>
</evidence>
<feature type="binding site" evidence="13">
    <location>
        <position position="171"/>
    </location>
    <ligand>
        <name>ATP</name>
        <dbReference type="ChEBI" id="CHEBI:30616"/>
    </ligand>
</feature>
<accession>A0A1G7X8F6</accession>
<evidence type="ECO:0000256" key="8">
    <source>
        <dbReference type="ARBA" id="ARBA00023027"/>
    </source>
</evidence>
<proteinExistence type="inferred from homology"/>
<evidence type="ECO:0000256" key="14">
    <source>
        <dbReference type="RuleBase" id="RU003811"/>
    </source>
</evidence>
<comment type="similarity">
    <text evidence="1 13 14">Belongs to the NAD synthetase family.</text>
</comment>
<feature type="binding site" evidence="13">
    <location>
        <position position="222"/>
    </location>
    <ligand>
        <name>ATP</name>
        <dbReference type="ChEBI" id="CHEBI:30616"/>
    </ligand>
</feature>
<dbReference type="Gene3D" id="3.40.50.620">
    <property type="entry name" value="HUPs"/>
    <property type="match status" value="1"/>
</dbReference>
<evidence type="ECO:0000259" key="16">
    <source>
        <dbReference type="Pfam" id="PF02540"/>
    </source>
</evidence>
<dbReference type="GO" id="GO:0046872">
    <property type="term" value="F:metal ion binding"/>
    <property type="evidence" value="ECO:0007669"/>
    <property type="project" value="UniProtKB-KW"/>
</dbReference>
<dbReference type="HAMAP" id="MF_00193">
    <property type="entry name" value="NadE_ammonia_dep"/>
    <property type="match status" value="1"/>
</dbReference>
<dbReference type="GO" id="GO:0005737">
    <property type="term" value="C:cytoplasm"/>
    <property type="evidence" value="ECO:0007669"/>
    <property type="project" value="InterPro"/>
</dbReference>
<evidence type="ECO:0000256" key="1">
    <source>
        <dbReference type="ARBA" id="ARBA00005859"/>
    </source>
</evidence>
<dbReference type="EMBL" id="FNDE01000003">
    <property type="protein sequence ID" value="SDG80417.1"/>
    <property type="molecule type" value="Genomic_DNA"/>
</dbReference>
<reference evidence="17 18" key="1">
    <citation type="submission" date="2016-10" db="EMBL/GenBank/DDBJ databases">
        <authorList>
            <person name="de Groot N.N."/>
        </authorList>
    </citation>
    <scope>NUCLEOTIDE SEQUENCE [LARGE SCALE GENOMIC DNA]</scope>
    <source>
        <strain evidence="17 18">L 420-91</strain>
    </source>
</reference>
<feature type="binding site" description="in other chain" evidence="13">
    <location>
        <position position="184"/>
    </location>
    <ligand>
        <name>deamido-NAD(+)</name>
        <dbReference type="ChEBI" id="CHEBI:58437"/>
        <note>ligand shared between two neighboring subunits</note>
    </ligand>
</feature>
<feature type="domain" description="NAD/GMP synthase" evidence="16">
    <location>
        <begin position="37"/>
        <end position="276"/>
    </location>
</feature>
<dbReference type="InterPro" id="IPR003694">
    <property type="entry name" value="NAD_synthase"/>
</dbReference>
<evidence type="ECO:0000256" key="9">
    <source>
        <dbReference type="ARBA" id="ARBA00051206"/>
    </source>
</evidence>
<keyword evidence="3 13" id="KW-0436">Ligase</keyword>
<keyword evidence="4 13" id="KW-0479">Metal-binding</keyword>
<name>A0A1G7X8F6_ANETH</name>
<feature type="binding site" evidence="13">
    <location>
        <begin position="57"/>
        <end position="64"/>
    </location>
    <ligand>
        <name>ATP</name>
        <dbReference type="ChEBI" id="CHEBI:30616"/>
    </ligand>
</feature>
<dbReference type="GO" id="GO:0008795">
    <property type="term" value="F:NAD+ synthase activity"/>
    <property type="evidence" value="ECO:0007669"/>
    <property type="project" value="UniProtKB-UniRule"/>
</dbReference>
<evidence type="ECO:0000256" key="11">
    <source>
        <dbReference type="ARBA" id="ARBA00066987"/>
    </source>
</evidence>
<dbReference type="AlphaFoldDB" id="A0A1G7X8F6"/>
<dbReference type="EC" id="6.3.1.5" evidence="11 13"/>
<comment type="function">
    <text evidence="10 13">Catalyzes the ATP-dependent amidation of deamido-NAD to form NAD. Uses ammonia as a nitrogen source.</text>
</comment>
<evidence type="ECO:0000256" key="15">
    <source>
        <dbReference type="RuleBase" id="RU003812"/>
    </source>
</evidence>
<evidence type="ECO:0000256" key="10">
    <source>
        <dbReference type="ARBA" id="ARBA00055966"/>
    </source>
</evidence>
<dbReference type="GO" id="GO:0004359">
    <property type="term" value="F:glutaminase activity"/>
    <property type="evidence" value="ECO:0007669"/>
    <property type="project" value="InterPro"/>
</dbReference>
<feature type="binding site" description="in other chain" evidence="13">
    <location>
        <position position="151"/>
    </location>
    <ligand>
        <name>deamido-NAD(+)</name>
        <dbReference type="ChEBI" id="CHEBI:58437"/>
        <note>ligand shared between two neighboring subunits</note>
    </ligand>
</feature>
<dbReference type="GO" id="GO:0003952">
    <property type="term" value="F:NAD+ synthase (glutamine-hydrolyzing) activity"/>
    <property type="evidence" value="ECO:0007669"/>
    <property type="project" value="InterPro"/>
</dbReference>
<sequence>MHKERMRKILMTHQLQQQILRELHVSPTIVPADEERRRIDFLKAYVIQTGMKGYVLGISGGQDSSLAGRLAQRAMEELRRETNKEYLFVAVRLPYGVQKDEEDAQRALDFIKPDKTITVNIKPAVDAAYEAFKAATGETLSDFLKGNIKARERMKVQYDIGAHYRLLVIGTDHAAEAVTGFFTKYGDGACDVTPLTGLTKRQGRELLKHMGADEQIYMKVPTADLEDDKPLLPDEVALGVSYEEIDDYLEGKAVDSKAAEAIERHYMKTRHKRHLPVSPFDTWWRK</sequence>
<evidence type="ECO:0000256" key="13">
    <source>
        <dbReference type="HAMAP-Rule" id="MF_00193"/>
    </source>
</evidence>
<keyword evidence="6 13" id="KW-0067">ATP-binding</keyword>
<dbReference type="SUPFAM" id="SSF52402">
    <property type="entry name" value="Adenine nucleotide alpha hydrolases-like"/>
    <property type="match status" value="1"/>
</dbReference>
<dbReference type="InterPro" id="IPR022926">
    <property type="entry name" value="NH(3)-dep_NAD(+)_synth"/>
</dbReference>
<comment type="catalytic activity">
    <reaction evidence="9 13 15">
        <text>deamido-NAD(+) + NH4(+) + ATP = AMP + diphosphate + NAD(+) + H(+)</text>
        <dbReference type="Rhea" id="RHEA:21188"/>
        <dbReference type="ChEBI" id="CHEBI:15378"/>
        <dbReference type="ChEBI" id="CHEBI:28938"/>
        <dbReference type="ChEBI" id="CHEBI:30616"/>
        <dbReference type="ChEBI" id="CHEBI:33019"/>
        <dbReference type="ChEBI" id="CHEBI:57540"/>
        <dbReference type="ChEBI" id="CHEBI:58437"/>
        <dbReference type="ChEBI" id="CHEBI:456215"/>
        <dbReference type="EC" id="6.3.1.5"/>
    </reaction>
</comment>
<dbReference type="NCBIfam" id="NF001979">
    <property type="entry name" value="PRK00768.1"/>
    <property type="match status" value="1"/>
</dbReference>
<comment type="subunit">
    <text evidence="2 13">Homodimer.</text>
</comment>
<evidence type="ECO:0000256" key="3">
    <source>
        <dbReference type="ARBA" id="ARBA00022598"/>
    </source>
</evidence>
<dbReference type="PANTHER" id="PTHR23090">
    <property type="entry name" value="NH 3 /GLUTAMINE-DEPENDENT NAD + SYNTHETASE"/>
    <property type="match status" value="1"/>
</dbReference>
<keyword evidence="5 13" id="KW-0547">Nucleotide-binding</keyword>
<keyword evidence="7 13" id="KW-0460">Magnesium</keyword>
<evidence type="ECO:0000313" key="18">
    <source>
        <dbReference type="Proteomes" id="UP000198956"/>
    </source>
</evidence>
<keyword evidence="8 13" id="KW-0520">NAD</keyword>
<dbReference type="Proteomes" id="UP000198956">
    <property type="component" value="Unassembled WGS sequence"/>
</dbReference>
<dbReference type="GO" id="GO:0009435">
    <property type="term" value="P:NAD+ biosynthetic process"/>
    <property type="evidence" value="ECO:0007669"/>
    <property type="project" value="UniProtKB-UniRule"/>
</dbReference>
<feature type="binding site" evidence="13">
    <location>
        <position position="191"/>
    </location>
    <ligand>
        <name>deamido-NAD(+)</name>
        <dbReference type="ChEBI" id="CHEBI:58437"/>
        <note>ligand shared between two neighboring subunits</note>
    </ligand>
</feature>
<dbReference type="CDD" id="cd00553">
    <property type="entry name" value="NAD_synthase"/>
    <property type="match status" value="1"/>
</dbReference>
<evidence type="ECO:0000313" key="17">
    <source>
        <dbReference type="EMBL" id="SDG80417.1"/>
    </source>
</evidence>
<dbReference type="InterPro" id="IPR022310">
    <property type="entry name" value="NAD/GMP_synthase"/>
</dbReference>
<dbReference type="InterPro" id="IPR014729">
    <property type="entry name" value="Rossmann-like_a/b/a_fold"/>
</dbReference>
<dbReference type="NCBIfam" id="TIGR00552">
    <property type="entry name" value="nadE"/>
    <property type="match status" value="1"/>
</dbReference>
<dbReference type="Pfam" id="PF02540">
    <property type="entry name" value="NAD_synthase"/>
    <property type="match status" value="1"/>
</dbReference>
<protein>
    <recommendedName>
        <fullName evidence="12 13">NH(3)-dependent NAD(+) synthetase</fullName>
        <ecNumber evidence="11 13">6.3.1.5</ecNumber>
    </recommendedName>
</protein>
<evidence type="ECO:0000256" key="7">
    <source>
        <dbReference type="ARBA" id="ARBA00022842"/>
    </source>
</evidence>
<feature type="binding site" evidence="13">
    <location>
        <position position="200"/>
    </location>
    <ligand>
        <name>ATP</name>
        <dbReference type="ChEBI" id="CHEBI:30616"/>
    </ligand>
</feature>
<gene>
    <name evidence="13" type="primary">nadE</name>
    <name evidence="17" type="ORF">SAMN04489735_100363</name>
</gene>
<dbReference type="GO" id="GO:0005524">
    <property type="term" value="F:ATP binding"/>
    <property type="evidence" value="ECO:0007669"/>
    <property type="project" value="UniProtKB-UniRule"/>
</dbReference>
<dbReference type="UniPathway" id="UPA00253">
    <property type="reaction ID" value="UER00333"/>
</dbReference>
<feature type="binding site" description="in other chain" evidence="13">
    <location>
        <begin position="271"/>
        <end position="272"/>
    </location>
    <ligand>
        <name>deamido-NAD(+)</name>
        <dbReference type="ChEBI" id="CHEBI:58437"/>
        <note>ligand shared between two neighboring subunits</note>
    </ligand>
</feature>
<evidence type="ECO:0000256" key="5">
    <source>
        <dbReference type="ARBA" id="ARBA00022741"/>
    </source>
</evidence>
<dbReference type="FunFam" id="3.40.50.620:FF:000015">
    <property type="entry name" value="NH(3)-dependent NAD(+) synthetase"/>
    <property type="match status" value="1"/>
</dbReference>
<comment type="pathway">
    <text evidence="13">Cofactor biosynthesis; NAD(+) biosynthesis; NAD(+) from deamido-NAD(+) (ammonia route): step 1/1.</text>
</comment>
<evidence type="ECO:0000256" key="2">
    <source>
        <dbReference type="ARBA" id="ARBA00011738"/>
    </source>
</evidence>